<keyword evidence="3" id="KW-1185">Reference proteome</keyword>
<feature type="region of interest" description="Disordered" evidence="1">
    <location>
        <begin position="846"/>
        <end position="897"/>
    </location>
</feature>
<sequence>MRKTESEPGEGGREEEERASEERSGHRALLREEDQDEEDDCDEVAKAEGLQLRRTAFGFEQRSVFRHLDRRHEEIDDAVFLPAAFDAPAQSHPHPIQVFYSPLASRRAAEVGVNAESSRQNLLPRYDGEAQQAAPARGFLVEQCGETAMVSALIVGDQNAGKSTFLHAFCRERLGGRFLQLTSFLPFIQASFSNARLAFLSDAQGGRKRATRGSEEASRERGNHEGDETAEDIQREDIETPERDERIEADTRENRSQGEHERCSSSSSSASDSSSPSSSLLLSFCRDERPFLDSDVARSLLLFTLEDFLFFCSEFSIPVYEKEAPGASFSAAPRAPGFLFSAWTRYVALHLLELGGDHLDRLVHFLDILEAKRLRRRDSSFSPSSASLPASSSSSSPRSAAPSPALCDPHCAFRPETPSSSSDSSSSLASSVSPPTVSSQDARARAPAAGECRLRERRGRKRAAAAPAQRDEAVEVAQLLLREERRHCEKLVAEKRSAEPFRVSHARCLARAGGGGGDRAASGRLRDAKEDAKSGAETGEGIPRNHMGWRQGDRDGDPEADERDARELLRVLQRSVQLVGDAEQVVYFVNCQSLFSEHPGNTEDEVLKTEGGEERGQRAAVCGGDEARKRVSRSGETSCAALRSPLSEPLSSSPQVSSPSGLSLLPSSSSASSQSEEFSFPLLSVDALVALLRRLQALASVRSLSGSSSAFLPSSPSSRGQGLLFACNRLPEVRTASNALPRPAPPSLSESAGLFPPSFTAPASSAEFLWFRANFWRAMRAVRGVARPRARDARGVSQREEREEAETDAATDGGKAALNALETDEELYAQFEGVLRGLRRRGCGSSRDGAGLHAESGDAKQRRESSAEDQEEEEEDEEERDWKPFEEDETTGESWVCEKKQEERRLREHPVFRFLAAFFSFLWSSGCSVSLPASSRRLARTAACGAFPSFLSFFELRGVIPLQLISEEKEDASSAPGVPASSLPPFSVACLVRFLVFLLRRVCERGAALELNQSRNASFPSSPSAAPPAVSASPALADVAGDAQDAESRLRSAAPEKPEEAEITHVGEDEKAEAERECGGLGMQQHVGRLVTGEAGRLALLGFLRVAAQLRRGAVAGRRPPIPSSSASPLLHLWISGVDVVEILDGGDAHRDQPHASPPECRARSCRGSLAETDLASGDGEEDGDADFLPATTVSTAFPLVARGLVKLSAASPFSPLSAPFPPVALELRWGGEAQAVAAGNGEGDGALKSERLRSPLRSLVFIPFPRGGCSPLDPRASSLEPSVSQSPLSRLLASGSRSPPFSGLAGLSQGSFAAVRLPFHETFFGFLLAELRGLARAGPLPRGFWERNARAGDRKAKNFKRNETPPLRLRGGKLRRSQAHSEAEGGTDALREGEEEGERGDGGGVNAEEEEGTERRKRTEDQRPNEEKTGQGGTCLGVGPARSGAELKDRNAEPREREEEQEEEVSIGCLNASSLSSDSGAWRGEGADAVRQALEHAVQKQLLRLDSSFSLLFSGKNAEAGAVNDCGTVRGSTGAFAGDRECLSLKKQTTFALERLNSRGEREGAPRAEALWKGRRSEEGEDRKPARDDEKPRERTAASALLETICADAHVLMQLAGDLALLRNEDARKGLSEAAQGDRRGEKRDGGAAPERWGENISLAWSVERWQPSGVVDPVWKKVTMSLSLRRSSGWDRQACEEDAREDGDRELKGLPEFQTLSQRGEEKKAEKVPAQASDHDTPSEVSRAGFRGFDSLWRALGVHMHRRGDGSLRRYRSAPRKDAQTLPAAVRGADDAFPTSDARGATRVEESAERAEERRREADRKGNLEKDTCCEERDDGDPEAGDRSRGRGREEARESAHAALVAEELREKENLWMIRLG</sequence>
<feature type="region of interest" description="Disordered" evidence="1">
    <location>
        <begin position="599"/>
        <end position="668"/>
    </location>
</feature>
<feature type="region of interest" description="Disordered" evidence="1">
    <location>
        <begin position="1015"/>
        <end position="1079"/>
    </location>
</feature>
<evidence type="ECO:0000313" key="2">
    <source>
        <dbReference type="EMBL" id="PFH32435.1"/>
    </source>
</evidence>
<feature type="compositionally biased region" description="Basic and acidic residues" evidence="1">
    <location>
        <begin position="212"/>
        <end position="263"/>
    </location>
</feature>
<feature type="compositionally biased region" description="Basic and acidic residues" evidence="1">
    <location>
        <begin position="524"/>
        <end position="534"/>
    </location>
</feature>
<dbReference type="EMBL" id="NWUJ01000011">
    <property type="protein sequence ID" value="PFH32435.1"/>
    <property type="molecule type" value="Genomic_DNA"/>
</dbReference>
<comment type="caution">
    <text evidence="2">The sequence shown here is derived from an EMBL/GenBank/DDBJ whole genome shotgun (WGS) entry which is preliminary data.</text>
</comment>
<dbReference type="Proteomes" id="UP000224006">
    <property type="component" value="Chromosome X"/>
</dbReference>
<proteinExistence type="predicted"/>
<feature type="region of interest" description="Disordered" evidence="1">
    <location>
        <begin position="1691"/>
        <end position="1745"/>
    </location>
</feature>
<feature type="region of interest" description="Disordered" evidence="1">
    <location>
        <begin position="1350"/>
        <end position="1484"/>
    </location>
</feature>
<feature type="region of interest" description="Disordered" evidence="1">
    <location>
        <begin position="1"/>
        <end position="41"/>
    </location>
</feature>
<evidence type="ECO:0000256" key="1">
    <source>
        <dbReference type="SAM" id="MobiDB-lite"/>
    </source>
</evidence>
<dbReference type="OrthoDB" id="448550at2759"/>
<feature type="compositionally biased region" description="Low complexity" evidence="1">
    <location>
        <begin position="1017"/>
        <end position="1035"/>
    </location>
</feature>
<feature type="region of interest" description="Disordered" evidence="1">
    <location>
        <begin position="1632"/>
        <end position="1652"/>
    </location>
</feature>
<feature type="compositionally biased region" description="Basic and acidic residues" evidence="1">
    <location>
        <begin position="1414"/>
        <end position="1430"/>
    </location>
</feature>
<feature type="compositionally biased region" description="Low complexity" evidence="1">
    <location>
        <begin position="264"/>
        <end position="277"/>
    </location>
</feature>
<gene>
    <name evidence="2" type="ORF">BESB_017530</name>
</gene>
<feature type="compositionally biased region" description="Basic and acidic residues" evidence="1">
    <location>
        <begin position="1046"/>
        <end position="1078"/>
    </location>
</feature>
<feature type="compositionally biased region" description="Basic and acidic residues" evidence="1">
    <location>
        <begin position="1446"/>
        <end position="1459"/>
    </location>
</feature>
<feature type="compositionally biased region" description="Basic and acidic residues" evidence="1">
    <location>
        <begin position="1721"/>
        <end position="1740"/>
    </location>
</feature>
<feature type="region of interest" description="Disordered" evidence="1">
    <location>
        <begin position="787"/>
        <end position="814"/>
    </location>
</feature>
<feature type="compositionally biased region" description="Low complexity" evidence="1">
    <location>
        <begin position="418"/>
        <end position="439"/>
    </location>
</feature>
<dbReference type="GeneID" id="40306814"/>
<feature type="compositionally biased region" description="Basic and acidic residues" evidence="1">
    <location>
        <begin position="605"/>
        <end position="617"/>
    </location>
</feature>
<feature type="compositionally biased region" description="Acidic residues" evidence="1">
    <location>
        <begin position="867"/>
        <end position="879"/>
    </location>
</feature>
<feature type="region of interest" description="Disordered" evidence="1">
    <location>
        <begin position="512"/>
        <end position="562"/>
    </location>
</feature>
<feature type="compositionally biased region" description="Basic and acidic residues" evidence="1">
    <location>
        <begin position="1695"/>
        <end position="1711"/>
    </location>
</feature>
<feature type="compositionally biased region" description="Basic and acidic residues" evidence="1">
    <location>
        <begin position="855"/>
        <end position="866"/>
    </location>
</feature>
<organism evidence="2 3">
    <name type="scientific">Besnoitia besnoiti</name>
    <name type="common">Apicomplexan protozoan</name>
    <dbReference type="NCBI Taxonomy" id="94643"/>
    <lineage>
        <taxon>Eukaryota</taxon>
        <taxon>Sar</taxon>
        <taxon>Alveolata</taxon>
        <taxon>Apicomplexa</taxon>
        <taxon>Conoidasida</taxon>
        <taxon>Coccidia</taxon>
        <taxon>Eucoccidiorida</taxon>
        <taxon>Eimeriorina</taxon>
        <taxon>Sarcocystidae</taxon>
        <taxon>Besnoitia</taxon>
    </lineage>
</organism>
<feature type="compositionally biased region" description="Basic and acidic residues" evidence="1">
    <location>
        <begin position="1"/>
        <end position="32"/>
    </location>
</feature>
<name>A0A2A9M398_BESBE</name>
<feature type="compositionally biased region" description="Low complexity" evidence="1">
    <location>
        <begin position="644"/>
        <end position="668"/>
    </location>
</feature>
<feature type="compositionally biased region" description="Basic and acidic residues" evidence="1">
    <location>
        <begin position="789"/>
        <end position="802"/>
    </location>
</feature>
<feature type="region of interest" description="Disordered" evidence="1">
    <location>
        <begin position="203"/>
        <end position="277"/>
    </location>
</feature>
<dbReference type="RefSeq" id="XP_029216444.1">
    <property type="nucleotide sequence ID" value="XM_029360468.1"/>
</dbReference>
<feature type="region of interest" description="Disordered" evidence="1">
    <location>
        <begin position="1769"/>
        <end position="1860"/>
    </location>
</feature>
<feature type="region of interest" description="Disordered" evidence="1">
    <location>
        <begin position="1558"/>
        <end position="1596"/>
    </location>
</feature>
<accession>A0A2A9M398</accession>
<dbReference type="KEGG" id="bbes:BESB_017530"/>
<feature type="region of interest" description="Disordered" evidence="1">
    <location>
        <begin position="379"/>
        <end position="468"/>
    </location>
</feature>
<evidence type="ECO:0000313" key="3">
    <source>
        <dbReference type="Proteomes" id="UP000224006"/>
    </source>
</evidence>
<feature type="compositionally biased region" description="Basic and acidic residues" evidence="1">
    <location>
        <begin position="1632"/>
        <end position="1647"/>
    </location>
</feature>
<feature type="compositionally biased region" description="Basic and acidic residues" evidence="1">
    <location>
        <begin position="1842"/>
        <end position="1858"/>
    </location>
</feature>
<feature type="compositionally biased region" description="Basic and acidic residues" evidence="1">
    <location>
        <begin position="1802"/>
        <end position="1833"/>
    </location>
</feature>
<dbReference type="VEuPathDB" id="ToxoDB:BESB_017530"/>
<reference evidence="2 3" key="1">
    <citation type="submission" date="2017-09" db="EMBL/GenBank/DDBJ databases">
        <title>Genome sequencing of Besnoitia besnoiti strain Bb-Ger1.</title>
        <authorList>
            <person name="Schares G."/>
            <person name="Venepally P."/>
            <person name="Lorenzi H.A."/>
        </authorList>
    </citation>
    <scope>NUCLEOTIDE SEQUENCE [LARGE SCALE GENOMIC DNA]</scope>
    <source>
        <strain evidence="2 3">Bb-Ger1</strain>
    </source>
</reference>
<feature type="compositionally biased region" description="Low complexity" evidence="1">
    <location>
        <begin position="380"/>
        <end position="406"/>
    </location>
</feature>
<feature type="compositionally biased region" description="Basic and acidic residues" evidence="1">
    <location>
        <begin position="551"/>
        <end position="562"/>
    </location>
</feature>
<protein>
    <submittedName>
        <fullName evidence="2">Uncharacterized protein</fullName>
    </submittedName>
</protein>
<feature type="compositionally biased region" description="Basic and acidic residues" evidence="1">
    <location>
        <begin position="1350"/>
        <end position="1364"/>
    </location>
</feature>